<dbReference type="AlphaFoldDB" id="A0A9W9PGA4"/>
<dbReference type="Proteomes" id="UP001150941">
    <property type="component" value="Unassembled WGS sequence"/>
</dbReference>
<gene>
    <name evidence="1" type="ORF">N7468_001254</name>
</gene>
<reference evidence="1" key="1">
    <citation type="submission" date="2022-11" db="EMBL/GenBank/DDBJ databases">
        <authorList>
            <person name="Petersen C."/>
        </authorList>
    </citation>
    <scope>NUCLEOTIDE SEQUENCE</scope>
    <source>
        <strain evidence="1">IBT 19713</strain>
    </source>
</reference>
<accession>A0A9W9PGA4</accession>
<keyword evidence="2" id="KW-1185">Reference proteome</keyword>
<name>A0A9W9PGA4_9EURO</name>
<organism evidence="1 2">
    <name type="scientific">Penicillium chermesinum</name>
    <dbReference type="NCBI Taxonomy" id="63820"/>
    <lineage>
        <taxon>Eukaryota</taxon>
        <taxon>Fungi</taxon>
        <taxon>Dikarya</taxon>
        <taxon>Ascomycota</taxon>
        <taxon>Pezizomycotina</taxon>
        <taxon>Eurotiomycetes</taxon>
        <taxon>Eurotiomycetidae</taxon>
        <taxon>Eurotiales</taxon>
        <taxon>Aspergillaceae</taxon>
        <taxon>Penicillium</taxon>
    </lineage>
</organism>
<evidence type="ECO:0000313" key="2">
    <source>
        <dbReference type="Proteomes" id="UP001150941"/>
    </source>
</evidence>
<protein>
    <submittedName>
        <fullName evidence="1">Uncharacterized protein</fullName>
    </submittedName>
</protein>
<dbReference type="EMBL" id="JAPQKS010000002">
    <property type="protein sequence ID" value="KAJ5246271.1"/>
    <property type="molecule type" value="Genomic_DNA"/>
</dbReference>
<reference evidence="1" key="2">
    <citation type="journal article" date="2023" name="IMA Fungus">
        <title>Comparative genomic study of the Penicillium genus elucidates a diverse pangenome and 15 lateral gene transfer events.</title>
        <authorList>
            <person name="Petersen C."/>
            <person name="Sorensen T."/>
            <person name="Nielsen M.R."/>
            <person name="Sondergaard T.E."/>
            <person name="Sorensen J.L."/>
            <person name="Fitzpatrick D.A."/>
            <person name="Frisvad J.C."/>
            <person name="Nielsen K.L."/>
        </authorList>
    </citation>
    <scope>NUCLEOTIDE SEQUENCE</scope>
    <source>
        <strain evidence="1">IBT 19713</strain>
    </source>
</reference>
<dbReference type="GeneID" id="83197854"/>
<dbReference type="RefSeq" id="XP_058333692.1">
    <property type="nucleotide sequence ID" value="XM_058470551.1"/>
</dbReference>
<sequence>MGDVVGMTSLRTTRAFISIDAVHKPNARIYVNSLQATDTMIKNVSGDRCVADHTWAKGVAADPTPRLYDRSGGNNSAPADILVLWTLRPSPSRSPGSFQGNAPKPGLRRIYSVLIYWDLLQRICQEVPSQALSLDQPNNGISWSPFTLNTANFGGVVLQNLRMQESMGVDK</sequence>
<comment type="caution">
    <text evidence="1">The sequence shown here is derived from an EMBL/GenBank/DDBJ whole genome shotgun (WGS) entry which is preliminary data.</text>
</comment>
<evidence type="ECO:0000313" key="1">
    <source>
        <dbReference type="EMBL" id="KAJ5246271.1"/>
    </source>
</evidence>
<proteinExistence type="predicted"/>